<comment type="similarity">
    <text evidence="3">In the C-terminal section; belongs to the protein kinase superfamily. Ser/Thr protein kinase family.</text>
</comment>
<evidence type="ECO:0000256" key="17">
    <source>
        <dbReference type="PROSITE-ProRule" id="PRU10141"/>
    </source>
</evidence>
<dbReference type="GO" id="GO:0030246">
    <property type="term" value="F:carbohydrate binding"/>
    <property type="evidence" value="ECO:0007669"/>
    <property type="project" value="UniProtKB-KW"/>
</dbReference>
<dbReference type="PANTHER" id="PTHR27002:SF1050">
    <property type="entry name" value="CYSTEINE-RICH RECEPTOR-LIKE PROTEIN KINASE 5"/>
    <property type="match status" value="1"/>
</dbReference>
<comment type="similarity">
    <text evidence="18">Belongs to the protein kinase superfamily.</text>
</comment>
<evidence type="ECO:0000256" key="7">
    <source>
        <dbReference type="ARBA" id="ARBA00022692"/>
    </source>
</evidence>
<keyword evidence="15" id="KW-0675">Receptor</keyword>
<keyword evidence="7" id="KW-0812">Transmembrane</keyword>
<dbReference type="InterPro" id="IPR000719">
    <property type="entry name" value="Prot_kinase_dom"/>
</dbReference>
<dbReference type="GO" id="GO:0002229">
    <property type="term" value="P:defense response to oomycetes"/>
    <property type="evidence" value="ECO:0007669"/>
    <property type="project" value="UniProtKB-ARBA"/>
</dbReference>
<keyword evidence="12 17" id="KW-0067">ATP-binding</keyword>
<dbReference type="OrthoDB" id="4062651at2759"/>
<dbReference type="InterPro" id="IPR011009">
    <property type="entry name" value="Kinase-like_dom_sf"/>
</dbReference>
<dbReference type="Gene3D" id="1.10.510.10">
    <property type="entry name" value="Transferase(Phosphotransferase) domain 1"/>
    <property type="match status" value="1"/>
</dbReference>
<evidence type="ECO:0000313" key="20">
    <source>
        <dbReference type="Proteomes" id="UP000504610"/>
    </source>
</evidence>
<evidence type="ECO:0000256" key="8">
    <source>
        <dbReference type="ARBA" id="ARBA00022729"/>
    </source>
</evidence>
<protein>
    <submittedName>
        <fullName evidence="21">Cysteine-rich receptor-like protein kinase 10</fullName>
    </submittedName>
</protein>
<dbReference type="PANTHER" id="PTHR27002">
    <property type="entry name" value="RECEPTOR-LIKE SERINE/THREONINE-PROTEIN KINASE SD1-8"/>
    <property type="match status" value="1"/>
</dbReference>
<evidence type="ECO:0000256" key="13">
    <source>
        <dbReference type="ARBA" id="ARBA00022989"/>
    </source>
</evidence>
<dbReference type="Pfam" id="PF07714">
    <property type="entry name" value="PK_Tyr_Ser-Thr"/>
    <property type="match status" value="1"/>
</dbReference>
<dbReference type="GO" id="GO:0042742">
    <property type="term" value="P:defense response to bacterium"/>
    <property type="evidence" value="ECO:0007669"/>
    <property type="project" value="TreeGrafter"/>
</dbReference>
<dbReference type="GO" id="GO:0005886">
    <property type="term" value="C:plasma membrane"/>
    <property type="evidence" value="ECO:0007669"/>
    <property type="project" value="UniProtKB-SubCell"/>
</dbReference>
<evidence type="ECO:0000256" key="5">
    <source>
        <dbReference type="ARBA" id="ARBA00022527"/>
    </source>
</evidence>
<dbReference type="PROSITE" id="PS50011">
    <property type="entry name" value="PROTEIN_KINASE_DOM"/>
    <property type="match status" value="1"/>
</dbReference>
<keyword evidence="6" id="KW-0808">Transferase</keyword>
<gene>
    <name evidence="21" type="primary">LOC108830658</name>
</gene>
<evidence type="ECO:0000259" key="19">
    <source>
        <dbReference type="PROSITE" id="PS50011"/>
    </source>
</evidence>
<keyword evidence="9" id="KW-0430">Lectin</keyword>
<comment type="similarity">
    <text evidence="2">In the N-terminal section; belongs to the leguminous lectin family.</text>
</comment>
<dbReference type="KEGG" id="rsz:108830658"/>
<evidence type="ECO:0000256" key="10">
    <source>
        <dbReference type="ARBA" id="ARBA00022741"/>
    </source>
</evidence>
<keyword evidence="11" id="KW-0418">Kinase</keyword>
<comment type="subcellular location">
    <subcellularLocation>
        <location evidence="1">Cell membrane</location>
        <topology evidence="1">Single-pass type I membrane protein</topology>
    </subcellularLocation>
</comment>
<keyword evidence="5 18" id="KW-0723">Serine/threonine-protein kinase</keyword>
<dbReference type="InterPro" id="IPR001245">
    <property type="entry name" value="Ser-Thr/Tyr_kinase_cat_dom"/>
</dbReference>
<feature type="binding site" evidence="17">
    <location>
        <position position="24"/>
    </location>
    <ligand>
        <name>ATP</name>
        <dbReference type="ChEBI" id="CHEBI:30616"/>
    </ligand>
</feature>
<dbReference type="SMART" id="SM00220">
    <property type="entry name" value="S_TKc"/>
    <property type="match status" value="1"/>
</dbReference>
<evidence type="ECO:0000256" key="15">
    <source>
        <dbReference type="ARBA" id="ARBA00023170"/>
    </source>
</evidence>
<dbReference type="PROSITE" id="PS00108">
    <property type="entry name" value="PROTEIN_KINASE_ST"/>
    <property type="match status" value="1"/>
</dbReference>
<evidence type="ECO:0000256" key="9">
    <source>
        <dbReference type="ARBA" id="ARBA00022734"/>
    </source>
</evidence>
<evidence type="ECO:0000256" key="3">
    <source>
        <dbReference type="ARBA" id="ARBA00010217"/>
    </source>
</evidence>
<dbReference type="InterPro" id="IPR008271">
    <property type="entry name" value="Ser/Thr_kinase_AS"/>
</dbReference>
<keyword evidence="4" id="KW-1003">Cell membrane</keyword>
<evidence type="ECO:0000256" key="16">
    <source>
        <dbReference type="ARBA" id="ARBA00023180"/>
    </source>
</evidence>
<evidence type="ECO:0000313" key="21">
    <source>
        <dbReference type="RefSeq" id="XP_056851952.1"/>
    </source>
</evidence>
<keyword evidence="14" id="KW-0472">Membrane</keyword>
<dbReference type="Proteomes" id="UP000504610">
    <property type="component" value="Unplaced"/>
</dbReference>
<accession>A0A9W3CKA6</accession>
<keyword evidence="8" id="KW-0732">Signal</keyword>
<dbReference type="InterPro" id="IPR017441">
    <property type="entry name" value="Protein_kinase_ATP_BS"/>
</dbReference>
<evidence type="ECO:0000256" key="2">
    <source>
        <dbReference type="ARBA" id="ARBA00008536"/>
    </source>
</evidence>
<evidence type="ECO:0000256" key="4">
    <source>
        <dbReference type="ARBA" id="ARBA00022475"/>
    </source>
</evidence>
<keyword evidence="13" id="KW-1133">Transmembrane helix</keyword>
<evidence type="ECO:0000256" key="12">
    <source>
        <dbReference type="ARBA" id="ARBA00022840"/>
    </source>
</evidence>
<evidence type="ECO:0000256" key="6">
    <source>
        <dbReference type="ARBA" id="ARBA00022679"/>
    </source>
</evidence>
<evidence type="ECO:0000256" key="1">
    <source>
        <dbReference type="ARBA" id="ARBA00004251"/>
    </source>
</evidence>
<keyword evidence="20" id="KW-1185">Reference proteome</keyword>
<dbReference type="GO" id="GO:0005524">
    <property type="term" value="F:ATP binding"/>
    <property type="evidence" value="ECO:0007669"/>
    <property type="project" value="UniProtKB-UniRule"/>
</dbReference>
<dbReference type="AlphaFoldDB" id="A0A9W3CKA6"/>
<keyword evidence="10 17" id="KW-0547">Nucleotide-binding</keyword>
<dbReference type="RefSeq" id="XP_056851952.1">
    <property type="nucleotide sequence ID" value="XM_056995972.1"/>
</dbReference>
<dbReference type="FunFam" id="1.10.510.10:FF:000240">
    <property type="entry name" value="Lectin-domain containing receptor kinase A4.3"/>
    <property type="match status" value="1"/>
</dbReference>
<name>A0A9W3CKA6_RAPSA</name>
<evidence type="ECO:0000256" key="14">
    <source>
        <dbReference type="ARBA" id="ARBA00023136"/>
    </source>
</evidence>
<sequence>MLGQGGFGEVYEGVLTNGTKVAVKRLSKSSEQGVDEFKNEATLVAKLQHRNLVRLLGFCIEGEEKILVYEFVPNKSLDYFLFDSTKQIELNWTNRYKIIEGIARGVLYLHQDSRLTLIHRDLKASNILLDTDMEPKIADFGMARVFGMDQTQSNTSIIVGTFGYMSPEYAMHGQFSMKSDVYSFGIIVLEIISGKRNITFYQTDGDVDLATYVRTIHLYFSSLLQNIDACILGLLHLGLEDLERRSTGTVDRSCNKRDL</sequence>
<dbReference type="FunFam" id="3.30.200.20:FF:000924">
    <property type="entry name" value="Uncharacterized protein"/>
    <property type="match status" value="1"/>
</dbReference>
<dbReference type="SUPFAM" id="SSF56112">
    <property type="entry name" value="Protein kinase-like (PK-like)"/>
    <property type="match status" value="1"/>
</dbReference>
<evidence type="ECO:0000256" key="11">
    <source>
        <dbReference type="ARBA" id="ARBA00022777"/>
    </source>
</evidence>
<dbReference type="PROSITE" id="PS00107">
    <property type="entry name" value="PROTEIN_KINASE_ATP"/>
    <property type="match status" value="1"/>
</dbReference>
<evidence type="ECO:0000256" key="18">
    <source>
        <dbReference type="RuleBase" id="RU000304"/>
    </source>
</evidence>
<proteinExistence type="inferred from homology"/>
<dbReference type="GO" id="GO:0004674">
    <property type="term" value="F:protein serine/threonine kinase activity"/>
    <property type="evidence" value="ECO:0007669"/>
    <property type="project" value="UniProtKB-KW"/>
</dbReference>
<organism evidence="20 21">
    <name type="scientific">Raphanus sativus</name>
    <name type="common">Radish</name>
    <name type="synonym">Raphanus raphanistrum var. sativus</name>
    <dbReference type="NCBI Taxonomy" id="3726"/>
    <lineage>
        <taxon>Eukaryota</taxon>
        <taxon>Viridiplantae</taxon>
        <taxon>Streptophyta</taxon>
        <taxon>Embryophyta</taxon>
        <taxon>Tracheophyta</taxon>
        <taxon>Spermatophyta</taxon>
        <taxon>Magnoliopsida</taxon>
        <taxon>eudicotyledons</taxon>
        <taxon>Gunneridae</taxon>
        <taxon>Pentapetalae</taxon>
        <taxon>rosids</taxon>
        <taxon>malvids</taxon>
        <taxon>Brassicales</taxon>
        <taxon>Brassicaceae</taxon>
        <taxon>Brassiceae</taxon>
        <taxon>Raphanus</taxon>
    </lineage>
</organism>
<keyword evidence="16" id="KW-0325">Glycoprotein</keyword>
<dbReference type="GeneID" id="108830658"/>
<feature type="domain" description="Protein kinase" evidence="19">
    <location>
        <begin position="1"/>
        <end position="259"/>
    </location>
</feature>
<dbReference type="Gene3D" id="3.30.200.20">
    <property type="entry name" value="Phosphorylase Kinase, domain 1"/>
    <property type="match status" value="1"/>
</dbReference>
<reference evidence="21" key="1">
    <citation type="submission" date="2025-08" db="UniProtKB">
        <authorList>
            <consortium name="RefSeq"/>
        </authorList>
    </citation>
    <scope>IDENTIFICATION</scope>
    <source>
        <tissue evidence="21">Leaf</tissue>
    </source>
</reference>